<evidence type="ECO:0000256" key="2">
    <source>
        <dbReference type="ARBA" id="ARBA00001946"/>
    </source>
</evidence>
<proteinExistence type="inferred from homology"/>
<feature type="domain" description="Terpene synthase N-terminal" evidence="11">
    <location>
        <begin position="26"/>
        <end position="204"/>
    </location>
</feature>
<evidence type="ECO:0000256" key="3">
    <source>
        <dbReference type="ARBA" id="ARBA00004496"/>
    </source>
</evidence>
<comment type="subunit">
    <text evidence="6">Monomer.</text>
</comment>
<gene>
    <name evidence="13" type="ORF">NCGR_LOCUS49377</name>
</gene>
<dbReference type="Pfam" id="PF03936">
    <property type="entry name" value="Terpene_synth_C"/>
    <property type="match status" value="1"/>
</dbReference>
<evidence type="ECO:0000256" key="1">
    <source>
        <dbReference type="ARBA" id="ARBA00001936"/>
    </source>
</evidence>
<evidence type="ECO:0000313" key="13">
    <source>
        <dbReference type="EMBL" id="CAD6266072.1"/>
    </source>
</evidence>
<evidence type="ECO:0000256" key="4">
    <source>
        <dbReference type="ARBA" id="ARBA00004721"/>
    </source>
</evidence>
<reference evidence="13" key="1">
    <citation type="submission" date="2020-10" db="EMBL/GenBank/DDBJ databases">
        <authorList>
            <person name="Han B."/>
            <person name="Lu T."/>
            <person name="Zhao Q."/>
            <person name="Huang X."/>
            <person name="Zhao Y."/>
        </authorList>
    </citation>
    <scope>NUCLEOTIDE SEQUENCE</scope>
</reference>
<accession>A0A811R7K6</accession>
<dbReference type="InterPro" id="IPR034741">
    <property type="entry name" value="Terpene_cyclase-like_1_C"/>
</dbReference>
<comment type="cofactor">
    <cofactor evidence="2">
        <name>Mg(2+)</name>
        <dbReference type="ChEBI" id="CHEBI:18420"/>
    </cofactor>
</comment>
<dbReference type="InterPro" id="IPR008949">
    <property type="entry name" value="Isoprenoid_synthase_dom_sf"/>
</dbReference>
<dbReference type="SFLD" id="SFLDS00005">
    <property type="entry name" value="Isoprenoid_Synthase_Type_I"/>
    <property type="match status" value="1"/>
</dbReference>
<dbReference type="AlphaFoldDB" id="A0A811R7K6"/>
<dbReference type="Proteomes" id="UP000604825">
    <property type="component" value="Unassembled WGS sequence"/>
</dbReference>
<feature type="domain" description="Terpene synthase metal-binding" evidence="12">
    <location>
        <begin position="263"/>
        <end position="505"/>
    </location>
</feature>
<name>A0A811R7K6_9POAL</name>
<protein>
    <submittedName>
        <fullName evidence="13">Uncharacterized protein</fullName>
    </submittedName>
</protein>
<dbReference type="InterPro" id="IPR036965">
    <property type="entry name" value="Terpene_synth_N_sf"/>
</dbReference>
<dbReference type="InterPro" id="IPR044814">
    <property type="entry name" value="Terpene_cyclase_plant_C1"/>
</dbReference>
<dbReference type="InterPro" id="IPR005630">
    <property type="entry name" value="Terpene_synthase_metal-bd"/>
</dbReference>
<evidence type="ECO:0000313" key="14">
    <source>
        <dbReference type="Proteomes" id="UP000604825"/>
    </source>
</evidence>
<dbReference type="SUPFAM" id="SSF48239">
    <property type="entry name" value="Terpenoid cyclases/Protein prenyltransferases"/>
    <property type="match status" value="1"/>
</dbReference>
<dbReference type="GO" id="GO:0000287">
    <property type="term" value="F:magnesium ion binding"/>
    <property type="evidence" value="ECO:0007669"/>
    <property type="project" value="InterPro"/>
</dbReference>
<comment type="similarity">
    <text evidence="5">Belongs to the terpene synthase family.</text>
</comment>
<comment type="caution">
    <text evidence="13">The sequence shown here is derived from an EMBL/GenBank/DDBJ whole genome shotgun (WGS) entry which is preliminary data.</text>
</comment>
<dbReference type="InterPro" id="IPR050148">
    <property type="entry name" value="Terpene_synthase-like"/>
</dbReference>
<dbReference type="PANTHER" id="PTHR31225:SF168">
    <property type="entry name" value="INACTIVE SESQUITHUJENE SYNTHASE"/>
    <property type="match status" value="1"/>
</dbReference>
<dbReference type="Gene3D" id="1.10.600.10">
    <property type="entry name" value="Farnesyl Diphosphate Synthase"/>
    <property type="match status" value="1"/>
</dbReference>
<dbReference type="InterPro" id="IPR008930">
    <property type="entry name" value="Terpenoid_cyclase/PrenylTrfase"/>
</dbReference>
<dbReference type="Pfam" id="PF01397">
    <property type="entry name" value="Terpene_synth"/>
    <property type="match status" value="1"/>
</dbReference>
<keyword evidence="7" id="KW-0963">Cytoplasm</keyword>
<dbReference type="CDD" id="cd00684">
    <property type="entry name" value="Terpene_cyclase_plant_C1"/>
    <property type="match status" value="1"/>
</dbReference>
<dbReference type="GO" id="GO:0010333">
    <property type="term" value="F:terpene synthase activity"/>
    <property type="evidence" value="ECO:0007669"/>
    <property type="project" value="InterPro"/>
</dbReference>
<keyword evidence="9" id="KW-0460">Magnesium</keyword>
<evidence type="ECO:0000256" key="9">
    <source>
        <dbReference type="ARBA" id="ARBA00022842"/>
    </source>
</evidence>
<comment type="cofactor">
    <cofactor evidence="1">
        <name>Mn(2+)</name>
        <dbReference type="ChEBI" id="CHEBI:29035"/>
    </cofactor>
</comment>
<evidence type="ECO:0000259" key="11">
    <source>
        <dbReference type="Pfam" id="PF01397"/>
    </source>
</evidence>
<dbReference type="GO" id="GO:0016102">
    <property type="term" value="P:diterpenoid biosynthetic process"/>
    <property type="evidence" value="ECO:0007669"/>
    <property type="project" value="InterPro"/>
</dbReference>
<organism evidence="13 14">
    <name type="scientific">Miscanthus lutarioriparius</name>
    <dbReference type="NCBI Taxonomy" id="422564"/>
    <lineage>
        <taxon>Eukaryota</taxon>
        <taxon>Viridiplantae</taxon>
        <taxon>Streptophyta</taxon>
        <taxon>Embryophyta</taxon>
        <taxon>Tracheophyta</taxon>
        <taxon>Spermatophyta</taxon>
        <taxon>Magnoliopsida</taxon>
        <taxon>Liliopsida</taxon>
        <taxon>Poales</taxon>
        <taxon>Poaceae</taxon>
        <taxon>PACMAD clade</taxon>
        <taxon>Panicoideae</taxon>
        <taxon>Andropogonodae</taxon>
        <taxon>Andropogoneae</taxon>
        <taxon>Saccharinae</taxon>
        <taxon>Miscanthus</taxon>
    </lineage>
</organism>
<dbReference type="SUPFAM" id="SSF48576">
    <property type="entry name" value="Terpenoid synthases"/>
    <property type="match status" value="1"/>
</dbReference>
<evidence type="ECO:0000259" key="12">
    <source>
        <dbReference type="Pfam" id="PF03936"/>
    </source>
</evidence>
<dbReference type="GO" id="GO:0005737">
    <property type="term" value="C:cytoplasm"/>
    <property type="evidence" value="ECO:0007669"/>
    <property type="project" value="UniProtKB-SubCell"/>
</dbReference>
<dbReference type="Gene3D" id="1.50.10.130">
    <property type="entry name" value="Terpene synthase, N-terminal domain"/>
    <property type="match status" value="1"/>
</dbReference>
<evidence type="ECO:0000256" key="6">
    <source>
        <dbReference type="ARBA" id="ARBA00011245"/>
    </source>
</evidence>
<dbReference type="EMBL" id="CAJGYO010000013">
    <property type="protein sequence ID" value="CAD6266072.1"/>
    <property type="molecule type" value="Genomic_DNA"/>
</dbReference>
<keyword evidence="8" id="KW-0479">Metal-binding</keyword>
<keyword evidence="14" id="KW-1185">Reference proteome</keyword>
<dbReference type="PANTHER" id="PTHR31225">
    <property type="entry name" value="OS04G0344100 PROTEIN-RELATED"/>
    <property type="match status" value="1"/>
</dbReference>
<dbReference type="InterPro" id="IPR001906">
    <property type="entry name" value="Terpene_synth_N"/>
</dbReference>
<evidence type="ECO:0000256" key="7">
    <source>
        <dbReference type="ARBA" id="ARBA00022490"/>
    </source>
</evidence>
<evidence type="ECO:0000256" key="8">
    <source>
        <dbReference type="ARBA" id="ARBA00022723"/>
    </source>
</evidence>
<evidence type="ECO:0000256" key="10">
    <source>
        <dbReference type="ARBA" id="ARBA00023211"/>
    </source>
</evidence>
<comment type="pathway">
    <text evidence="4">Secondary metabolite biosynthesis; terpenoid biosynthesis.</text>
</comment>
<dbReference type="OrthoDB" id="1877784at2759"/>
<dbReference type="FunFam" id="1.10.600.10:FF:000007">
    <property type="entry name" value="Isoprene synthase, chloroplastic"/>
    <property type="match status" value="1"/>
</dbReference>
<comment type="subcellular location">
    <subcellularLocation>
        <location evidence="3">Cytoplasm</location>
    </subcellularLocation>
</comment>
<sequence length="562" mass="65326">MAPPPAQHSSEAEELRKATTFHSSLWGDFFLTCQPPTATQVGEIDLYLSSTQQAYMEERAEVLREDVRKILMGSTELPETLNLILTLQRLGLDYYYESEIDKLLHGIYNSDYNDKDLNLVSLRFYLLRKNGYDVSSDVFLHFKTEEGGFAYADTRSLLSLYNAAYLRRHGEKVLDEAISFTRRCLQDILELPESPFAKEVSASLHTPLFRRVGILEARNYIPIYEKDATMNEAILELAELNFNLQQLVFCEELKHCTVWWKEFLAKSKMTFVRDRIVETYFWMNGACYHPPYSRSRIIQTKITSFITIIDDMFDTYGTTEECMKFVEAIGRWDVSAVPLLPEYMKGFYLFLLDTFHSFEDELGAEKSYRVLYLKLAMERLVQQYYNEIKWRDEDYVPKTMSEHLQVSMESIACIPITCAAFVGMGDIITKETLEWLLSFPQFVMSFGIYVRLSNDVASTMDNVSQREQTKDHSASTVHCYMKEHGTTMNDACEKIKELAEDKWKDMLEQCLALTELPKVMPRTVFDFARTVDNMYKNDHDGYTSSEALKEMIELLFVKPIPK</sequence>
<dbReference type="SFLD" id="SFLDG01019">
    <property type="entry name" value="Terpene_Cyclase_Like_1_C_Termi"/>
    <property type="match status" value="1"/>
</dbReference>
<evidence type="ECO:0000256" key="5">
    <source>
        <dbReference type="ARBA" id="ARBA00006333"/>
    </source>
</evidence>
<keyword evidence="10" id="KW-0464">Manganese</keyword>